<evidence type="ECO:0000313" key="6">
    <source>
        <dbReference type="Proteomes" id="UP000184694"/>
    </source>
</evidence>
<protein>
    <submittedName>
        <fullName evidence="5">Uncharacterized protein YjcR</fullName>
    </submittedName>
</protein>
<evidence type="ECO:0000256" key="1">
    <source>
        <dbReference type="ARBA" id="ARBA00022612"/>
    </source>
</evidence>
<dbReference type="Gene3D" id="3.40.50.300">
    <property type="entry name" value="P-loop containing nucleotide triphosphate hydrolases"/>
    <property type="match status" value="1"/>
</dbReference>
<dbReference type="SUPFAM" id="SSF46689">
    <property type="entry name" value="Homeodomain-like"/>
    <property type="match status" value="1"/>
</dbReference>
<dbReference type="EMBL" id="FSRG01000003">
    <property type="protein sequence ID" value="SIN72657.1"/>
    <property type="molecule type" value="Genomic_DNA"/>
</dbReference>
<evidence type="ECO:0000259" key="4">
    <source>
        <dbReference type="Pfam" id="PF17289"/>
    </source>
</evidence>
<reference evidence="6" key="1">
    <citation type="submission" date="2016-11" db="EMBL/GenBank/DDBJ databases">
        <authorList>
            <person name="Varghese N."/>
            <person name="Submissions S."/>
        </authorList>
    </citation>
    <scope>NUCLEOTIDE SEQUENCE [LARGE SCALE GENOMIC DNA]</scope>
    <source>
        <strain evidence="6">DSM 17456</strain>
    </source>
</reference>
<feature type="region of interest" description="Disordered" evidence="2">
    <location>
        <begin position="101"/>
        <end position="132"/>
    </location>
</feature>
<proteinExistence type="predicted"/>
<dbReference type="InterPro" id="IPR010332">
    <property type="entry name" value="ATPase_terminase-su_N"/>
</dbReference>
<dbReference type="AlphaFoldDB" id="A0A1N6DPL8"/>
<dbReference type="STRING" id="1121457.SAMN02745161_0367"/>
<name>A0A1N6DPL8_9BACT</name>
<evidence type="ECO:0000259" key="3">
    <source>
        <dbReference type="Pfam" id="PF06056"/>
    </source>
</evidence>
<accession>A0A1N6DPL8</accession>
<keyword evidence="1" id="KW-1188">Viral release from host cell</keyword>
<gene>
    <name evidence="5" type="ORF">SAMN02745161_0367</name>
</gene>
<organism evidence="5 6">
    <name type="scientific">Halodesulfovibrio marinisediminis DSM 17456</name>
    <dbReference type="NCBI Taxonomy" id="1121457"/>
    <lineage>
        <taxon>Bacteria</taxon>
        <taxon>Pseudomonadati</taxon>
        <taxon>Thermodesulfobacteriota</taxon>
        <taxon>Desulfovibrionia</taxon>
        <taxon>Desulfovibrionales</taxon>
        <taxon>Desulfovibrionaceae</taxon>
        <taxon>Halodesulfovibrio</taxon>
    </lineage>
</organism>
<dbReference type="Pfam" id="PF03237">
    <property type="entry name" value="Terminase_6N"/>
    <property type="match status" value="1"/>
</dbReference>
<sequence length="591" mass="67624">MYCSSMPQYPEEVKIAARDLFLRKHTIAEIHKILNLSKRTLYHWRDKDGWDNLLQHESTISATKRRLVLLTGKEEKTKTDLAELNTLVTILERLQKLDERKRKVQEEADPQEAAPRTKSTKGNNKPKKKIKNDVSHLTAEDFAEKLHGDYFVYQHELRAAKRYRNRFILKSRQIGATWYFAQEAFEDACLTGDNQIFLSATRAQADVFRCYIIAIAKQKFDIELTGKDKLELHTAHGTATLYFLSNNSKSAQSYHGHVYIDECFWINKFSELYKVATGMATHKKWRRTIFSTPSCVSHEAYPLWSGELYNKRFKTKRVQFPSFEELQQGVECVDKIWRKIITIQDAMSGGCDLFDIKQLKLEYSPEDFANLFACQFIDGSLGVFKLSALEQCYADSSDWQDYAPNANRPFGNIPVWGGYDPSRSRDDASFVIIAPPLEPQGTFRVLARYKWIGQSLRWQAEQIKQLTQRYNFTYIGMDTTGPGLGVLEMVQAFYPQVTPIHYGLQTKTHLVLKTQDVINTNRIHWDASLTDIAGAFLTVKQTATPNGHITYAANRTTDTGHADVAWAIMHALHNEPLAQLPSGGSDFAMSA</sequence>
<keyword evidence="6" id="KW-1185">Reference proteome</keyword>
<evidence type="ECO:0000313" key="5">
    <source>
        <dbReference type="EMBL" id="SIN72657.1"/>
    </source>
</evidence>
<dbReference type="InterPro" id="IPR027417">
    <property type="entry name" value="P-loop_NTPase"/>
</dbReference>
<feature type="domain" description="Terminase ATPase subunit N-terminal" evidence="3">
    <location>
        <begin position="12"/>
        <end position="68"/>
    </location>
</feature>
<dbReference type="InterPro" id="IPR009057">
    <property type="entry name" value="Homeodomain-like_sf"/>
</dbReference>
<dbReference type="Pfam" id="PF17289">
    <property type="entry name" value="Terminase_6C"/>
    <property type="match status" value="1"/>
</dbReference>
<evidence type="ECO:0000256" key="2">
    <source>
        <dbReference type="SAM" id="MobiDB-lite"/>
    </source>
</evidence>
<dbReference type="InterPro" id="IPR035421">
    <property type="entry name" value="Terminase_6C"/>
</dbReference>
<dbReference type="Proteomes" id="UP000184694">
    <property type="component" value="Unassembled WGS sequence"/>
</dbReference>
<dbReference type="Gene3D" id="3.30.420.240">
    <property type="match status" value="1"/>
</dbReference>
<dbReference type="Pfam" id="PF06056">
    <property type="entry name" value="Terminase_5"/>
    <property type="match status" value="1"/>
</dbReference>
<feature type="domain" description="Terminase large subunit gp17-like C-terminal" evidence="4">
    <location>
        <begin position="417"/>
        <end position="574"/>
    </location>
</feature>